<dbReference type="Pfam" id="PF13458">
    <property type="entry name" value="Peripla_BP_6"/>
    <property type="match status" value="1"/>
</dbReference>
<accession>A0A1I6IB72</accession>
<proteinExistence type="predicted"/>
<reference evidence="5" key="1">
    <citation type="submission" date="2016-10" db="EMBL/GenBank/DDBJ databases">
        <authorList>
            <person name="Varghese N."/>
            <person name="Submissions S."/>
        </authorList>
    </citation>
    <scope>NUCLEOTIDE SEQUENCE [LARGE SCALE GENOMIC DNA]</scope>
    <source>
        <strain evidence="5">CGMCC 1.8711</strain>
    </source>
</reference>
<dbReference type="STRING" id="555875.SAMN04488124_2984"/>
<keyword evidence="1" id="KW-0732">Signal</keyword>
<dbReference type="InterPro" id="IPR028082">
    <property type="entry name" value="Peripla_BP_I"/>
</dbReference>
<dbReference type="InterPro" id="IPR028081">
    <property type="entry name" value="Leu-bd"/>
</dbReference>
<dbReference type="EMBL" id="FOYS01000005">
    <property type="protein sequence ID" value="SFR63992.1"/>
    <property type="molecule type" value="Genomic_DNA"/>
</dbReference>
<dbReference type="RefSeq" id="WP_175501562.1">
    <property type="nucleotide sequence ID" value="NZ_FOYS01000005.1"/>
</dbReference>
<name>A0A1I6IB72_9EURY</name>
<keyword evidence="5" id="KW-1185">Reference proteome</keyword>
<dbReference type="OrthoDB" id="264684at2157"/>
<dbReference type="Gene3D" id="3.40.50.2300">
    <property type="match status" value="2"/>
</dbReference>
<dbReference type="CDD" id="cd19989">
    <property type="entry name" value="PBP1_SBP-like"/>
    <property type="match status" value="1"/>
</dbReference>
<evidence type="ECO:0000259" key="3">
    <source>
        <dbReference type="Pfam" id="PF13458"/>
    </source>
</evidence>
<protein>
    <submittedName>
        <fullName evidence="4">Branched-chain amino acid transport system substrate-binding protein</fullName>
    </submittedName>
</protein>
<evidence type="ECO:0000256" key="1">
    <source>
        <dbReference type="ARBA" id="ARBA00022729"/>
    </source>
</evidence>
<dbReference type="Proteomes" id="UP000243250">
    <property type="component" value="Unassembled WGS sequence"/>
</dbReference>
<sequence>MADNDSPAYASDRRTLLRTIGAAGAVGLAGCAGDDASSGGTTETSGESSGETSTSGGTTGSSSSETVKVGWLYPSTGPYGGLATYQEQGAKLAIKRINENGGIDGTQIEGFHEDTQADPQTGTQKARKLVQQDGVDALFGCISSSVGSAVAGYAAEENVPFYPDVAADGLTMENCQRTTFRYETRASQTAAAGAPWAVDNFGTKVWIHNADYLWGNSVASAWEKTAKDHNSSVEVVGSTTSELGATDFSSYISQIMSSDAEWVVTGLNGGDAVNFLKQSNSYGLKSEKTLVSPVNSFQFIRKAAGEAAQNTYSAIRYYEGFESDANSEFVQAFTDEYASAPDNFSHVSWVYMYLYKRAAEKAGSFATDDIVEAQTAVSLDGPMGTTSYRECDHQAARPYSMGEIVAPGDYDWPDIEVMTTIEADEATVPCSSVSCQL</sequence>
<dbReference type="InterPro" id="IPR051010">
    <property type="entry name" value="BCAA_transport"/>
</dbReference>
<evidence type="ECO:0000256" key="2">
    <source>
        <dbReference type="SAM" id="MobiDB-lite"/>
    </source>
</evidence>
<evidence type="ECO:0000313" key="5">
    <source>
        <dbReference type="Proteomes" id="UP000243250"/>
    </source>
</evidence>
<dbReference type="SUPFAM" id="SSF53822">
    <property type="entry name" value="Periplasmic binding protein-like I"/>
    <property type="match status" value="1"/>
</dbReference>
<dbReference type="PANTHER" id="PTHR30483">
    <property type="entry name" value="LEUCINE-SPECIFIC-BINDING PROTEIN"/>
    <property type="match status" value="1"/>
</dbReference>
<dbReference type="AlphaFoldDB" id="A0A1I6IB72"/>
<gene>
    <name evidence="4" type="ORF">SAMN04488124_2984</name>
</gene>
<feature type="region of interest" description="Disordered" evidence="2">
    <location>
        <begin position="104"/>
        <end position="123"/>
    </location>
</feature>
<dbReference type="PANTHER" id="PTHR30483:SF6">
    <property type="entry name" value="PERIPLASMIC BINDING PROTEIN OF ABC TRANSPORTER FOR NATURAL AMINO ACIDS"/>
    <property type="match status" value="1"/>
</dbReference>
<feature type="domain" description="Leucine-binding protein" evidence="3">
    <location>
        <begin position="66"/>
        <end position="405"/>
    </location>
</feature>
<organism evidence="4 5">
    <name type="scientific">Halogeometricum limi</name>
    <dbReference type="NCBI Taxonomy" id="555875"/>
    <lineage>
        <taxon>Archaea</taxon>
        <taxon>Methanobacteriati</taxon>
        <taxon>Methanobacteriota</taxon>
        <taxon>Stenosarchaea group</taxon>
        <taxon>Halobacteria</taxon>
        <taxon>Halobacteriales</taxon>
        <taxon>Haloferacaceae</taxon>
        <taxon>Halogeometricum</taxon>
    </lineage>
</organism>
<evidence type="ECO:0000313" key="4">
    <source>
        <dbReference type="EMBL" id="SFR63992.1"/>
    </source>
</evidence>
<feature type="region of interest" description="Disordered" evidence="2">
    <location>
        <begin position="28"/>
        <end position="65"/>
    </location>
</feature>